<evidence type="ECO:0000256" key="1">
    <source>
        <dbReference type="SAM" id="MobiDB-lite"/>
    </source>
</evidence>
<gene>
    <name evidence="2" type="ORF">PYX00_006467</name>
</gene>
<dbReference type="AlphaFoldDB" id="A0AAW2HVE3"/>
<evidence type="ECO:0000313" key="2">
    <source>
        <dbReference type="EMBL" id="KAL0273900.1"/>
    </source>
</evidence>
<name>A0AAW2HVE3_9NEOP</name>
<reference evidence="2" key="1">
    <citation type="journal article" date="2024" name="Gigascience">
        <title>Chromosome-level genome of the poultry shaft louse Menopon gallinae provides insight into the host-switching and adaptive evolution of parasitic lice.</title>
        <authorList>
            <person name="Xu Y."/>
            <person name="Ma L."/>
            <person name="Liu S."/>
            <person name="Liang Y."/>
            <person name="Liu Q."/>
            <person name="He Z."/>
            <person name="Tian L."/>
            <person name="Duan Y."/>
            <person name="Cai W."/>
            <person name="Li H."/>
            <person name="Song F."/>
        </authorList>
    </citation>
    <scope>NUCLEOTIDE SEQUENCE</scope>
    <source>
        <strain evidence="2">Cailab_2023a</strain>
    </source>
</reference>
<protein>
    <submittedName>
        <fullName evidence="2">Uncharacterized protein</fullName>
    </submittedName>
</protein>
<organism evidence="2">
    <name type="scientific">Menopon gallinae</name>
    <name type="common">poultry shaft louse</name>
    <dbReference type="NCBI Taxonomy" id="328185"/>
    <lineage>
        <taxon>Eukaryota</taxon>
        <taxon>Metazoa</taxon>
        <taxon>Ecdysozoa</taxon>
        <taxon>Arthropoda</taxon>
        <taxon>Hexapoda</taxon>
        <taxon>Insecta</taxon>
        <taxon>Pterygota</taxon>
        <taxon>Neoptera</taxon>
        <taxon>Paraneoptera</taxon>
        <taxon>Psocodea</taxon>
        <taxon>Troctomorpha</taxon>
        <taxon>Phthiraptera</taxon>
        <taxon>Amblycera</taxon>
        <taxon>Menoponidae</taxon>
        <taxon>Menopon</taxon>
    </lineage>
</organism>
<feature type="region of interest" description="Disordered" evidence="1">
    <location>
        <begin position="47"/>
        <end position="76"/>
    </location>
</feature>
<comment type="caution">
    <text evidence="2">The sequence shown here is derived from an EMBL/GenBank/DDBJ whole genome shotgun (WGS) entry which is preliminary data.</text>
</comment>
<proteinExistence type="predicted"/>
<dbReference type="EMBL" id="JARGDH010000003">
    <property type="protein sequence ID" value="KAL0273900.1"/>
    <property type="molecule type" value="Genomic_DNA"/>
</dbReference>
<accession>A0AAW2HVE3</accession>
<sequence>MFGSESYALIRGPRRPKFEGLLERAYRKWFPNENKVEIAQDVRFMNTKNNSAGSTTDSEDMAGNTEESEVTRPGPGLLRIVCTGKPGRPRKIRSRIPEVKRTKLSLPNNGNGGLHQWKKVVEEIRMVLRNRKARPVALVSIRSFEFIPTSWTSVGKLQGKLRETIRKQPPKELKSTLVTTRRK</sequence>
<feature type="compositionally biased region" description="Polar residues" evidence="1">
    <location>
        <begin position="47"/>
        <end position="56"/>
    </location>
</feature>